<dbReference type="AlphaFoldDB" id="A0A6A5S4D2"/>
<name>A0A6A5S4D2_9PLEO</name>
<organism evidence="1 2">
    <name type="scientific">Clathrospora elynae</name>
    <dbReference type="NCBI Taxonomy" id="706981"/>
    <lineage>
        <taxon>Eukaryota</taxon>
        <taxon>Fungi</taxon>
        <taxon>Dikarya</taxon>
        <taxon>Ascomycota</taxon>
        <taxon>Pezizomycotina</taxon>
        <taxon>Dothideomycetes</taxon>
        <taxon>Pleosporomycetidae</taxon>
        <taxon>Pleosporales</taxon>
        <taxon>Diademaceae</taxon>
        <taxon>Clathrospora</taxon>
    </lineage>
</organism>
<dbReference type="EMBL" id="ML976329">
    <property type="protein sequence ID" value="KAF1935002.1"/>
    <property type="molecule type" value="Genomic_DNA"/>
</dbReference>
<evidence type="ECO:0000313" key="2">
    <source>
        <dbReference type="Proteomes" id="UP000800038"/>
    </source>
</evidence>
<dbReference type="OrthoDB" id="3687689at2759"/>
<gene>
    <name evidence="1" type="ORF">EJ02DRAFT_448853</name>
</gene>
<accession>A0A6A5S4D2</accession>
<keyword evidence="2" id="KW-1185">Reference proteome</keyword>
<proteinExistence type="predicted"/>
<protein>
    <submittedName>
        <fullName evidence="1">Uncharacterized protein</fullName>
    </submittedName>
</protein>
<reference evidence="1" key="1">
    <citation type="journal article" date="2020" name="Stud. Mycol.">
        <title>101 Dothideomycetes genomes: a test case for predicting lifestyles and emergence of pathogens.</title>
        <authorList>
            <person name="Haridas S."/>
            <person name="Albert R."/>
            <person name="Binder M."/>
            <person name="Bloem J."/>
            <person name="Labutti K."/>
            <person name="Salamov A."/>
            <person name="Andreopoulos B."/>
            <person name="Baker S."/>
            <person name="Barry K."/>
            <person name="Bills G."/>
            <person name="Bluhm B."/>
            <person name="Cannon C."/>
            <person name="Castanera R."/>
            <person name="Culley D."/>
            <person name="Daum C."/>
            <person name="Ezra D."/>
            <person name="Gonzalez J."/>
            <person name="Henrissat B."/>
            <person name="Kuo A."/>
            <person name="Liang C."/>
            <person name="Lipzen A."/>
            <person name="Lutzoni F."/>
            <person name="Magnuson J."/>
            <person name="Mondo S."/>
            <person name="Nolan M."/>
            <person name="Ohm R."/>
            <person name="Pangilinan J."/>
            <person name="Park H.-J."/>
            <person name="Ramirez L."/>
            <person name="Alfaro M."/>
            <person name="Sun H."/>
            <person name="Tritt A."/>
            <person name="Yoshinaga Y."/>
            <person name="Zwiers L.-H."/>
            <person name="Turgeon B."/>
            <person name="Goodwin S."/>
            <person name="Spatafora J."/>
            <person name="Crous P."/>
            <person name="Grigoriev I."/>
        </authorList>
    </citation>
    <scope>NUCLEOTIDE SEQUENCE</scope>
    <source>
        <strain evidence="1">CBS 161.51</strain>
    </source>
</reference>
<evidence type="ECO:0000313" key="1">
    <source>
        <dbReference type="EMBL" id="KAF1935002.1"/>
    </source>
</evidence>
<dbReference type="Proteomes" id="UP000800038">
    <property type="component" value="Unassembled WGS sequence"/>
</dbReference>
<sequence>MAPVAQLSQADICLFLQQLQTNPENVARWNSLMRMSLLRRGLIDLSIYALAAVSRKVLQFLKKQPRAPAINFTCNAPSAQTQKENGGAKLVLRREKRSDAQIKTHEAALIAIAQLCFRIICVKRLSMPEYVQHITDKCITQAGKLALNAHQATALANSCRGENDELLIGLISKMVEKKLNGQIAAIKIDNFLRTEGNWLEHIQSFGEEDRDTVQNATQGTAQGRGKEKKARVYEIVNDDDKMDVDTDVIKLDVDDRQVFPSAQAQGSPNKRQKINHAKVDETLELMEGHERRVAL</sequence>